<protein>
    <recommendedName>
        <fullName evidence="7">Bacterioferritin-associated ferredoxin</fullName>
    </recommendedName>
</protein>
<dbReference type="InterPro" id="IPR007419">
    <property type="entry name" value="BFD-like_2Fe2S-bd_dom"/>
</dbReference>
<keyword evidence="11" id="KW-1185">Reference proteome</keyword>
<organism evidence="10 11">
    <name type="scientific">Piscinibacterium candidicorallinum</name>
    <dbReference type="NCBI Taxonomy" id="1793872"/>
    <lineage>
        <taxon>Bacteria</taxon>
        <taxon>Pseudomonadati</taxon>
        <taxon>Pseudomonadota</taxon>
        <taxon>Betaproteobacteria</taxon>
        <taxon>Burkholderiales</taxon>
        <taxon>Piscinibacterium</taxon>
    </lineage>
</organism>
<sequence length="76" mass="8029">MIICVCHNVNERAIRKAVEAGHGSFEAIQMELGVATCCGCCADHARNLVSELTATACACRPVARSQPLMQISEPAA</sequence>
<keyword evidence="3" id="KW-0479">Metal-binding</keyword>
<dbReference type="InterPro" id="IPR041854">
    <property type="entry name" value="BFD-like_2Fe2S-bd_dom_sf"/>
</dbReference>
<feature type="domain" description="BFD-like [2Fe-2S]-binding" evidence="9">
    <location>
        <begin position="2"/>
        <end position="50"/>
    </location>
</feature>
<keyword evidence="4" id="KW-0249">Electron transport</keyword>
<accession>A0ABV7H2R9</accession>
<dbReference type="PANTHER" id="PTHR37424">
    <property type="entry name" value="BACTERIOFERRITIN-ASSOCIATED FERREDOXIN"/>
    <property type="match status" value="1"/>
</dbReference>
<keyword evidence="1" id="KW-0813">Transport</keyword>
<dbReference type="PANTHER" id="PTHR37424:SF1">
    <property type="entry name" value="BACTERIOFERRITIN-ASSOCIATED FERREDOXIN"/>
    <property type="match status" value="1"/>
</dbReference>
<dbReference type="InterPro" id="IPR052371">
    <property type="entry name" value="BFD-associated_ferredoxin"/>
</dbReference>
<evidence type="ECO:0000256" key="1">
    <source>
        <dbReference type="ARBA" id="ARBA00022448"/>
    </source>
</evidence>
<proteinExistence type="inferred from homology"/>
<evidence type="ECO:0000256" key="7">
    <source>
        <dbReference type="ARBA" id="ARBA00039386"/>
    </source>
</evidence>
<comment type="caution">
    <text evidence="10">The sequence shown here is derived from an EMBL/GenBank/DDBJ whole genome shotgun (WGS) entry which is preliminary data.</text>
</comment>
<dbReference type="Proteomes" id="UP001595556">
    <property type="component" value="Unassembled WGS sequence"/>
</dbReference>
<evidence type="ECO:0000256" key="6">
    <source>
        <dbReference type="ARBA" id="ARBA00023014"/>
    </source>
</evidence>
<dbReference type="EMBL" id="JBHRTI010000003">
    <property type="protein sequence ID" value="MFC3146540.1"/>
    <property type="molecule type" value="Genomic_DNA"/>
</dbReference>
<dbReference type="Pfam" id="PF04324">
    <property type="entry name" value="Fer2_BFD"/>
    <property type="match status" value="1"/>
</dbReference>
<evidence type="ECO:0000256" key="3">
    <source>
        <dbReference type="ARBA" id="ARBA00022723"/>
    </source>
</evidence>
<comment type="similarity">
    <text evidence="8">Belongs to the Bfd family.</text>
</comment>
<keyword evidence="5" id="KW-0408">Iron</keyword>
<keyword evidence="2" id="KW-0001">2Fe-2S</keyword>
<keyword evidence="6" id="KW-0411">Iron-sulfur</keyword>
<gene>
    <name evidence="10" type="ORF">ACFOEN_02660</name>
</gene>
<evidence type="ECO:0000313" key="10">
    <source>
        <dbReference type="EMBL" id="MFC3146540.1"/>
    </source>
</evidence>
<evidence type="ECO:0000259" key="9">
    <source>
        <dbReference type="Pfam" id="PF04324"/>
    </source>
</evidence>
<evidence type="ECO:0000256" key="5">
    <source>
        <dbReference type="ARBA" id="ARBA00023004"/>
    </source>
</evidence>
<dbReference type="RefSeq" id="WP_377300834.1">
    <property type="nucleotide sequence ID" value="NZ_CP180191.1"/>
</dbReference>
<evidence type="ECO:0000256" key="2">
    <source>
        <dbReference type="ARBA" id="ARBA00022714"/>
    </source>
</evidence>
<name>A0ABV7H2R9_9BURK</name>
<reference evidence="11" key="1">
    <citation type="journal article" date="2019" name="Int. J. Syst. Evol. Microbiol.">
        <title>The Global Catalogue of Microorganisms (GCM) 10K type strain sequencing project: providing services to taxonomists for standard genome sequencing and annotation.</title>
        <authorList>
            <consortium name="The Broad Institute Genomics Platform"/>
            <consortium name="The Broad Institute Genome Sequencing Center for Infectious Disease"/>
            <person name="Wu L."/>
            <person name="Ma J."/>
        </authorList>
    </citation>
    <scope>NUCLEOTIDE SEQUENCE [LARGE SCALE GENOMIC DNA]</scope>
    <source>
        <strain evidence="11">KCTC 52168</strain>
    </source>
</reference>
<evidence type="ECO:0000256" key="4">
    <source>
        <dbReference type="ARBA" id="ARBA00022982"/>
    </source>
</evidence>
<evidence type="ECO:0000313" key="11">
    <source>
        <dbReference type="Proteomes" id="UP001595556"/>
    </source>
</evidence>
<evidence type="ECO:0000256" key="8">
    <source>
        <dbReference type="ARBA" id="ARBA00046332"/>
    </source>
</evidence>
<dbReference type="Gene3D" id="1.10.10.1100">
    <property type="entry name" value="BFD-like [2Fe-2S]-binding domain"/>
    <property type="match status" value="1"/>
</dbReference>